<evidence type="ECO:0000313" key="3">
    <source>
        <dbReference type="Proteomes" id="UP000229364"/>
    </source>
</evidence>
<feature type="compositionally biased region" description="Polar residues" evidence="1">
    <location>
        <begin position="396"/>
        <end position="406"/>
    </location>
</feature>
<accession>A0A2M7VI15</accession>
<evidence type="ECO:0000256" key="1">
    <source>
        <dbReference type="SAM" id="MobiDB-lite"/>
    </source>
</evidence>
<reference evidence="3" key="1">
    <citation type="submission" date="2017-09" db="EMBL/GenBank/DDBJ databases">
        <title>Depth-based differentiation of microbial function through sediment-hosted aquifers and enrichment of novel symbionts in the deep terrestrial subsurface.</title>
        <authorList>
            <person name="Probst A.J."/>
            <person name="Ladd B."/>
            <person name="Jarett J.K."/>
            <person name="Geller-Mcgrath D.E."/>
            <person name="Sieber C.M.K."/>
            <person name="Emerson J.B."/>
            <person name="Anantharaman K."/>
            <person name="Thomas B.C."/>
            <person name="Malmstrom R."/>
            <person name="Stieglmeier M."/>
            <person name="Klingl A."/>
            <person name="Woyke T."/>
            <person name="Ryan C.M."/>
            <person name="Banfield J.F."/>
        </authorList>
    </citation>
    <scope>NUCLEOTIDE SEQUENCE [LARGE SCALE GENOMIC DNA]</scope>
</reference>
<gene>
    <name evidence="2" type="ORF">COX74_03005</name>
</gene>
<feature type="region of interest" description="Disordered" evidence="1">
    <location>
        <begin position="466"/>
        <end position="487"/>
    </location>
</feature>
<evidence type="ECO:0000313" key="2">
    <source>
        <dbReference type="EMBL" id="PJA01386.1"/>
    </source>
</evidence>
<protein>
    <submittedName>
        <fullName evidence="2">Uncharacterized protein</fullName>
    </submittedName>
</protein>
<dbReference type="Proteomes" id="UP000229364">
    <property type="component" value="Unassembled WGS sequence"/>
</dbReference>
<sequence length="834" mass="92097">AEKEKTIIQKAGELFTNKEVGKRFIVGQISALSTSLGLRAVYSLPTWLWQRANVKGEWGREGLQKHLEKTLAASQKRKNKAPEGTSQKAEMAEMMKIVKMTKEGGQKNSTLRKELADTIAKNRAENSLLNQQESAEIKKLIDKHAETKVNGLEVARDGLNSACVVGGAWYLRIFSKGLFDAANRYQRLQREAKPDQEVKFFRDAIAKGVSETFQKAAFAFGKDKTTKQRGLEFAQAASALMSYYGMGALSLLRPEVLTADIDRVIDTFSGGQDLGQMMENMGQNAFENAAIVAGRYTKIAEITAKPFRKAPSASAPEQPTSILQEHPQDKPLGHFKHPYHPGGIKPSQPEVKPVAEIPEPKPAAEPTTAPVIPSELPASEESQLSATPTEVRDSSPLAQNDTTSFAEQFPSGQKLKESMLKDLQEGLAKKDEPSELAKDMSKTLQQNLGEETPSEVGIATPAETPALQPKESLTHPDNLTEPPKQEDFSLRQTPAIEKHDFAPAPEIVPSQPTNETLNSEILKTYDELNSKIRQATTHSGIFRARLLHNNQDIEFRHDNGEDNKMFYRLKGQNEWQPVSDLSDTAQAPYVPPSTTEHEMTTTLPPAETEIPVVEQAAATEQSSDSKSYILAPNKGLPTSAEVEEEKKWLEAQTKPEASQQPADEQPQPQPEAQPPAETTATVAPATELEAPTITDDTTNEVIKYFEQNDYKSPLLPLLKENQQIGTLYQEVSLNIEQDNKTAAQAALDQIKSLVFNQETGQDDYNIADTQNALIKLGFNPKDLVNAANGDEKFFALAWKNFLKNQLNKQNRQTAGVLLGQLQTLQAVKTFREGL</sequence>
<feature type="region of interest" description="Disordered" evidence="1">
    <location>
        <begin position="616"/>
        <end position="695"/>
    </location>
</feature>
<name>A0A2M7VI15_9BACT</name>
<dbReference type="AlphaFoldDB" id="A0A2M7VI15"/>
<proteinExistence type="predicted"/>
<feature type="compositionally biased region" description="Low complexity" evidence="1">
    <location>
        <begin position="655"/>
        <end position="666"/>
    </location>
</feature>
<comment type="caution">
    <text evidence="2">The sequence shown here is derived from an EMBL/GenBank/DDBJ whole genome shotgun (WGS) entry which is preliminary data.</text>
</comment>
<feature type="region of interest" description="Disordered" evidence="1">
    <location>
        <begin position="307"/>
        <end position="413"/>
    </location>
</feature>
<dbReference type="EMBL" id="PFPR01000075">
    <property type="protein sequence ID" value="PJA01386.1"/>
    <property type="molecule type" value="Genomic_DNA"/>
</dbReference>
<feature type="non-terminal residue" evidence="2">
    <location>
        <position position="1"/>
    </location>
</feature>
<feature type="compositionally biased region" description="Low complexity" evidence="1">
    <location>
        <begin position="674"/>
        <end position="692"/>
    </location>
</feature>
<organism evidence="2 3">
    <name type="scientific">bacterium (Candidatus Gribaldobacteria) CG_4_10_14_0_2_um_filter_41_16</name>
    <dbReference type="NCBI Taxonomy" id="2014265"/>
    <lineage>
        <taxon>Bacteria</taxon>
        <taxon>Candidatus Gribaldobacteria</taxon>
    </lineage>
</organism>